<protein>
    <submittedName>
        <fullName evidence="2">Cell division protein FtsB</fullName>
    </submittedName>
</protein>
<keyword evidence="1" id="KW-0472">Membrane</keyword>
<dbReference type="GO" id="GO:0051301">
    <property type="term" value="P:cell division"/>
    <property type="evidence" value="ECO:0007669"/>
    <property type="project" value="UniProtKB-KW"/>
</dbReference>
<accession>A0AAU7PH07</accession>
<keyword evidence="2" id="KW-0132">Cell division</keyword>
<keyword evidence="1" id="KW-0812">Transmembrane</keyword>
<feature type="transmembrane region" description="Helical" evidence="1">
    <location>
        <begin position="15"/>
        <end position="33"/>
    </location>
</feature>
<reference evidence="2" key="1">
    <citation type="submission" date="2024-05" db="EMBL/GenBank/DDBJ databases">
        <authorList>
            <person name="Badawy S."/>
            <person name="Skurnik M."/>
        </authorList>
    </citation>
    <scope>NUCLEOTIDE SEQUENCE</scope>
</reference>
<sequence length="124" mass="14102">MSVLEIIVSKVLIPYWKPILVVGVMAGCVYGGWSANTYYTGYKESIDQKIEKKVDSALAKMQQENAKNYIETKKIMQDNAKVIETQVPIIVEREVYKNVCLDEDGVKLLNELKQNSLAARNKFK</sequence>
<keyword evidence="2" id="KW-0131">Cell cycle</keyword>
<name>A0AAU7PH07_9CAUD</name>
<keyword evidence="1" id="KW-1133">Transmembrane helix</keyword>
<proteinExistence type="predicted"/>
<dbReference type="EMBL" id="PP777464">
    <property type="protein sequence ID" value="XBS49333.1"/>
    <property type="molecule type" value="Genomic_DNA"/>
</dbReference>
<organism evidence="2">
    <name type="scientific">Escherichia phage fEgEco12</name>
    <dbReference type="NCBI Taxonomy" id="3158837"/>
    <lineage>
        <taxon>Viruses</taxon>
        <taxon>Duplodnaviria</taxon>
        <taxon>Heunggongvirae</taxon>
        <taxon>Uroviricota</taxon>
        <taxon>Caudoviricetes</taxon>
    </lineage>
</organism>
<evidence type="ECO:0000256" key="1">
    <source>
        <dbReference type="SAM" id="Phobius"/>
    </source>
</evidence>
<evidence type="ECO:0000313" key="2">
    <source>
        <dbReference type="EMBL" id="XBS49333.1"/>
    </source>
</evidence>